<dbReference type="AlphaFoldDB" id="A0A9N9ANP0"/>
<dbReference type="Proteomes" id="UP000789759">
    <property type="component" value="Unassembled WGS sequence"/>
</dbReference>
<comment type="caution">
    <text evidence="1">The sequence shown here is derived from an EMBL/GenBank/DDBJ whole genome shotgun (WGS) entry which is preliminary data.</text>
</comment>
<evidence type="ECO:0000313" key="2">
    <source>
        <dbReference type="Proteomes" id="UP000789759"/>
    </source>
</evidence>
<protein>
    <submittedName>
        <fullName evidence="1">14176_t:CDS:1</fullName>
    </submittedName>
</protein>
<dbReference type="OrthoDB" id="3363286at2759"/>
<proteinExistence type="predicted"/>
<keyword evidence="2" id="KW-1185">Reference proteome</keyword>
<gene>
    <name evidence="1" type="ORF">CPELLU_LOCUS4131</name>
</gene>
<evidence type="ECO:0000313" key="1">
    <source>
        <dbReference type="EMBL" id="CAG8537340.1"/>
    </source>
</evidence>
<reference evidence="1" key="1">
    <citation type="submission" date="2021-06" db="EMBL/GenBank/DDBJ databases">
        <authorList>
            <person name="Kallberg Y."/>
            <person name="Tangrot J."/>
            <person name="Rosling A."/>
        </authorList>
    </citation>
    <scope>NUCLEOTIDE SEQUENCE</scope>
    <source>
        <strain evidence="1">FL966</strain>
    </source>
</reference>
<name>A0A9N9ANP0_9GLOM</name>
<sequence>MYHEWEDSILLDPKGPYNKDLPKYKRAEAPLACEFKQLSKLEQDVIMNPYAAIIASPIRRCFYHERWFPNAYDEKTKSTWLVPDFEEYGGIKRPGKGKWLKLNSTAIQKATKEGKYKYIDPRAFWRPDMHNHVWNILVMRATDRLQRFFNSVATKSFPAKRDQVLLRVLPGASSKLISNNDTNNNIIMSNDNDSIPFSYKIKDVSLNDKDNEDGNQRFYIDNENPINGLQCVFILDHPKHDEILCNNSELKNNNDNSIKNLSISSEEKQQYQETYLQIPQKPFGTIHPVTFLGKNNKMFTQNVPFYNVQYIWGSRGVGRFKGFLKIPKYENPMLGMITHRHTKQLAISLWKLRGFVI</sequence>
<dbReference type="EMBL" id="CAJVQA010002121">
    <property type="protein sequence ID" value="CAG8537340.1"/>
    <property type="molecule type" value="Genomic_DNA"/>
</dbReference>
<organism evidence="1 2">
    <name type="scientific">Cetraspora pellucida</name>
    <dbReference type="NCBI Taxonomy" id="1433469"/>
    <lineage>
        <taxon>Eukaryota</taxon>
        <taxon>Fungi</taxon>
        <taxon>Fungi incertae sedis</taxon>
        <taxon>Mucoromycota</taxon>
        <taxon>Glomeromycotina</taxon>
        <taxon>Glomeromycetes</taxon>
        <taxon>Diversisporales</taxon>
        <taxon>Gigasporaceae</taxon>
        <taxon>Cetraspora</taxon>
    </lineage>
</organism>
<accession>A0A9N9ANP0</accession>